<name>D2W0R3_NAEGR</name>
<accession>D2W0R3</accession>
<keyword evidence="3" id="KW-1185">Reference proteome</keyword>
<sequence>MTSRKRRASTKRNKPDSPSSSPTPSSSEENNSPKLKQSTSSASSSSSSKKSTRANLAVAADQKYNDEDMRNSIPFITPQHIKKEMGMMKLNGHVNDLDNCFSENSILFGKEINSSRKRSIVSIVHQQDENFKKSHLKQSNNSTSCVLIGAKKRKQTRPVQAPVPSFQ</sequence>
<proteinExistence type="predicted"/>
<dbReference type="EMBL" id="GG738919">
    <property type="protein sequence ID" value="EFC37380.1"/>
    <property type="molecule type" value="Genomic_DNA"/>
</dbReference>
<evidence type="ECO:0000313" key="2">
    <source>
        <dbReference type="EMBL" id="EFC37380.1"/>
    </source>
</evidence>
<dbReference type="Proteomes" id="UP000006671">
    <property type="component" value="Unassembled WGS sequence"/>
</dbReference>
<dbReference type="AlphaFoldDB" id="D2W0R3"/>
<protein>
    <submittedName>
        <fullName evidence="2">Uncharacterized protein</fullName>
    </submittedName>
</protein>
<feature type="region of interest" description="Disordered" evidence="1">
    <location>
        <begin position="1"/>
        <end position="66"/>
    </location>
</feature>
<dbReference type="KEGG" id="ngr:NAEGRDRAFT_81953"/>
<feature type="compositionally biased region" description="Low complexity" evidence="1">
    <location>
        <begin position="17"/>
        <end position="49"/>
    </location>
</feature>
<dbReference type="InParanoid" id="D2W0R3"/>
<gene>
    <name evidence="2" type="ORF">NAEGRDRAFT_81953</name>
</gene>
<reference evidence="2 3" key="1">
    <citation type="journal article" date="2010" name="Cell">
        <title>The genome of Naegleria gruberi illuminates early eukaryotic versatility.</title>
        <authorList>
            <person name="Fritz-Laylin L.K."/>
            <person name="Prochnik S.E."/>
            <person name="Ginger M.L."/>
            <person name="Dacks J.B."/>
            <person name="Carpenter M.L."/>
            <person name="Field M.C."/>
            <person name="Kuo A."/>
            <person name="Paredez A."/>
            <person name="Chapman J."/>
            <person name="Pham J."/>
            <person name="Shu S."/>
            <person name="Neupane R."/>
            <person name="Cipriano M."/>
            <person name="Mancuso J."/>
            <person name="Tu H."/>
            <person name="Salamov A."/>
            <person name="Lindquist E."/>
            <person name="Shapiro H."/>
            <person name="Lucas S."/>
            <person name="Grigoriev I.V."/>
            <person name="Cande W.Z."/>
            <person name="Fulton C."/>
            <person name="Rokhsar D.S."/>
            <person name="Dawson S.C."/>
        </authorList>
    </citation>
    <scope>NUCLEOTIDE SEQUENCE [LARGE SCALE GENOMIC DNA]</scope>
    <source>
        <strain evidence="2 3">NEG-M</strain>
    </source>
</reference>
<evidence type="ECO:0000256" key="1">
    <source>
        <dbReference type="SAM" id="MobiDB-lite"/>
    </source>
</evidence>
<evidence type="ECO:0000313" key="3">
    <source>
        <dbReference type="Proteomes" id="UP000006671"/>
    </source>
</evidence>
<dbReference type="RefSeq" id="XP_002670124.1">
    <property type="nucleotide sequence ID" value="XM_002670078.1"/>
</dbReference>
<dbReference type="VEuPathDB" id="AmoebaDB:NAEGRDRAFT_81953"/>
<feature type="compositionally biased region" description="Basic residues" evidence="1">
    <location>
        <begin position="1"/>
        <end position="12"/>
    </location>
</feature>
<organism evidence="3">
    <name type="scientific">Naegleria gruberi</name>
    <name type="common">Amoeba</name>
    <dbReference type="NCBI Taxonomy" id="5762"/>
    <lineage>
        <taxon>Eukaryota</taxon>
        <taxon>Discoba</taxon>
        <taxon>Heterolobosea</taxon>
        <taxon>Tetramitia</taxon>
        <taxon>Eutetramitia</taxon>
        <taxon>Vahlkampfiidae</taxon>
        <taxon>Naegleria</taxon>
    </lineage>
</organism>
<dbReference type="GeneID" id="8857277"/>